<evidence type="ECO:0000256" key="8">
    <source>
        <dbReference type="ARBA" id="ARBA00048123"/>
    </source>
</evidence>
<organism evidence="11 12">
    <name type="scientific">Pelagerythrobacter aerophilus</name>
    <dbReference type="NCBI Taxonomy" id="2306995"/>
    <lineage>
        <taxon>Bacteria</taxon>
        <taxon>Pseudomonadati</taxon>
        <taxon>Pseudomonadota</taxon>
        <taxon>Alphaproteobacteria</taxon>
        <taxon>Sphingomonadales</taxon>
        <taxon>Erythrobacteraceae</taxon>
        <taxon>Pelagerythrobacter</taxon>
    </lineage>
</organism>
<evidence type="ECO:0000256" key="7">
    <source>
        <dbReference type="ARBA" id="ARBA00034343"/>
    </source>
</evidence>
<proteinExistence type="inferred from homology"/>
<feature type="domain" description="Anti-CBASS protein Acb1-like N-terminal" evidence="9">
    <location>
        <begin position="39"/>
        <end position="380"/>
    </location>
</feature>
<evidence type="ECO:0000256" key="2">
    <source>
        <dbReference type="ARBA" id="ARBA00034233"/>
    </source>
</evidence>
<protein>
    <recommendedName>
        <fullName evidence="7">Anti-CBASS protein Acb1</fullName>
    </recommendedName>
</protein>
<comment type="similarity">
    <text evidence="6">Belongs to the anti-CBASS protein Acb1 family.</text>
</comment>
<evidence type="ECO:0000256" key="1">
    <source>
        <dbReference type="ARBA" id="ARBA00022801"/>
    </source>
</evidence>
<dbReference type="Pfam" id="PF23474">
    <property type="entry name" value="Acb1"/>
    <property type="match status" value="1"/>
</dbReference>
<dbReference type="Pfam" id="PF06381">
    <property type="entry name" value="Phage_portal_3"/>
    <property type="match status" value="1"/>
</dbReference>
<dbReference type="Proteomes" id="UP000285092">
    <property type="component" value="Unassembled WGS sequence"/>
</dbReference>
<reference evidence="11 12" key="1">
    <citation type="submission" date="2018-08" db="EMBL/GenBank/DDBJ databases">
        <title>Altererythrobacter sp.Ery1 and Ery12, the genome sequencing of novel strains in genus Alterythrobacter.</title>
        <authorList>
            <person name="Cheng H."/>
            <person name="Wu Y.-H."/>
            <person name="Fang C."/>
            <person name="Xu X.-W."/>
        </authorList>
    </citation>
    <scope>NUCLEOTIDE SEQUENCE [LARGE SCALE GENOMIC DNA]</scope>
    <source>
        <strain evidence="11 12">Ery1</strain>
    </source>
</reference>
<evidence type="ECO:0000313" key="11">
    <source>
        <dbReference type="EMBL" id="RIV79563.1"/>
    </source>
</evidence>
<comment type="catalytic activity">
    <reaction evidence="8">
        <text>3',3'-cUAMP + H2O = U[3'-5']pAp[3'] + H(+)</text>
        <dbReference type="Rhea" id="RHEA:72835"/>
        <dbReference type="ChEBI" id="CHEBI:15377"/>
        <dbReference type="ChEBI" id="CHEBI:15378"/>
        <dbReference type="ChEBI" id="CHEBI:143809"/>
        <dbReference type="ChEBI" id="CHEBI:192498"/>
    </reaction>
    <physiologicalReaction direction="left-to-right" evidence="8">
        <dbReference type="Rhea" id="RHEA:72836"/>
    </physiologicalReaction>
</comment>
<comment type="catalytic activity">
    <reaction evidence="5">
        <text>3',3'-cGAMP + H2O = G[3'-5']pAp[3'] + H(+)</text>
        <dbReference type="Rhea" id="RHEA:72831"/>
        <dbReference type="ChEBI" id="CHEBI:15377"/>
        <dbReference type="ChEBI" id="CHEBI:15378"/>
        <dbReference type="ChEBI" id="CHEBI:71501"/>
        <dbReference type="ChEBI" id="CHEBI:192497"/>
    </reaction>
    <physiologicalReaction direction="left-to-right" evidence="5">
        <dbReference type="Rhea" id="RHEA:72832"/>
    </physiologicalReaction>
</comment>
<evidence type="ECO:0000256" key="3">
    <source>
        <dbReference type="ARBA" id="ARBA00034240"/>
    </source>
</evidence>
<dbReference type="OrthoDB" id="7491028at2"/>
<dbReference type="NCBIfam" id="TIGR01555">
    <property type="entry name" value="phge_rel_HI1409"/>
    <property type="match status" value="1"/>
</dbReference>
<feature type="domain" description="Anti-CBASS protein Acb1-like C-terminal" evidence="10">
    <location>
        <begin position="473"/>
        <end position="620"/>
    </location>
</feature>
<evidence type="ECO:0000256" key="4">
    <source>
        <dbReference type="ARBA" id="ARBA00034244"/>
    </source>
</evidence>
<evidence type="ECO:0000313" key="12">
    <source>
        <dbReference type="Proteomes" id="UP000285092"/>
    </source>
</evidence>
<dbReference type="AlphaFoldDB" id="A0A418NJT9"/>
<dbReference type="EMBL" id="QXFK01000014">
    <property type="protein sequence ID" value="RIV79563.1"/>
    <property type="molecule type" value="Genomic_DNA"/>
</dbReference>
<evidence type="ECO:0000259" key="10">
    <source>
        <dbReference type="Pfam" id="PF23474"/>
    </source>
</evidence>
<dbReference type="InterPro" id="IPR024459">
    <property type="entry name" value="Acb1-like_N"/>
</dbReference>
<evidence type="ECO:0000256" key="6">
    <source>
        <dbReference type="ARBA" id="ARBA00034316"/>
    </source>
</evidence>
<keyword evidence="12" id="KW-1185">Reference proteome</keyword>
<gene>
    <name evidence="11" type="ORF">D2V04_06225</name>
</gene>
<name>A0A418NJT9_9SPHN</name>
<dbReference type="InterPro" id="IPR006445">
    <property type="entry name" value="Phage-assoc_HI1409"/>
</dbReference>
<comment type="caution">
    <text evidence="11">The sequence shown here is derived from an EMBL/GenBank/DDBJ whole genome shotgun (WGS) entry which is preliminary data.</text>
</comment>
<dbReference type="GO" id="GO:0016787">
    <property type="term" value="F:hydrolase activity"/>
    <property type="evidence" value="ECO:0007669"/>
    <property type="project" value="UniProtKB-KW"/>
</dbReference>
<dbReference type="InterPro" id="IPR056175">
    <property type="entry name" value="Acb1-like_C"/>
</dbReference>
<comment type="catalytic activity">
    <reaction evidence="2">
        <text>3',3',3'-cAAG + H2O = G[3'-5']pA[3'-5']pAp[3'] + H(+)</text>
        <dbReference type="Rhea" id="RHEA:72863"/>
        <dbReference type="ChEBI" id="CHEBI:15377"/>
        <dbReference type="ChEBI" id="CHEBI:15378"/>
        <dbReference type="ChEBI" id="CHEBI:143810"/>
        <dbReference type="ChEBI" id="CHEBI:192532"/>
    </reaction>
    <physiologicalReaction direction="left-to-right" evidence="2">
        <dbReference type="Rhea" id="RHEA:72864"/>
    </physiologicalReaction>
</comment>
<evidence type="ECO:0000256" key="5">
    <source>
        <dbReference type="ARBA" id="ARBA00034283"/>
    </source>
</evidence>
<dbReference type="RefSeq" id="WP_119512395.1">
    <property type="nucleotide sequence ID" value="NZ_QXFK01000014.1"/>
</dbReference>
<keyword evidence="1" id="KW-0378">Hydrolase</keyword>
<comment type="catalytic activity">
    <reaction evidence="4">
        <text>3',3',3'-cAAG + H2O = A[3'-5']pG[3'-5']pAp[3'] + H(+)</text>
        <dbReference type="Rhea" id="RHEA:72867"/>
        <dbReference type="ChEBI" id="CHEBI:15377"/>
        <dbReference type="ChEBI" id="CHEBI:15378"/>
        <dbReference type="ChEBI" id="CHEBI:143810"/>
        <dbReference type="ChEBI" id="CHEBI:192533"/>
    </reaction>
    <physiologicalReaction direction="left-to-right" evidence="4">
        <dbReference type="Rhea" id="RHEA:72868"/>
    </physiologicalReaction>
</comment>
<evidence type="ECO:0000259" key="9">
    <source>
        <dbReference type="Pfam" id="PF06381"/>
    </source>
</evidence>
<sequence>MGVVTNLRDGLINALSGRGTSIDRSRHTFWWFQQMDPTQLLAAYRSSWLISKIVDLPAQDMVREWREWEAEDDQIKAIEAEEERLGLNSAILTALVFGRLGGGAVLLGTNAADLSQPVRPGEKLVYVKALYKHRLTPGEIDYDPASDTFDEPQYFTLSGQRGSDRIHPSRLLIFRGERVPDMLGGQPANDWWGDAVIDRVDRAVKDAQRVSEGFADLVEEAKLDIYRIAGMTDRLLQPGGDDAMRKRFEATALGKSNYRGIFLDKEDEWDQRQLTWAGMPDMVRAYLSIVAGAADIPATRLLGKSPDGMNSTGESDEKNYRSMIATRQNMDLRPQLAKLDAIMLPGLGLPADLYWKFSPLDTPTEKEFAEIDKLEAETANNLSLSGLVPETALAKTVQQRMIDSGRWPALKEGLEEAEREANAMPEGDEDDLLTAEERTARREVIEQSAGGGTNAPARRAANDARFLADAAPKTLYIERKLMNADEVIRWAKSQGLETTLAASDMHVTIAYSRAPVDWFAVGTDWSGDENGHLRVRPGGPRAVERLGEGDAVALMFADDQLEWRHKRIVEAGASWDWPEYRPHVTLTWKAEGVNVSTIEPYTGPLVFGPELFSEVDEGWRGKVSEG</sequence>
<accession>A0A418NJT9</accession>
<comment type="catalytic activity">
    <reaction evidence="3">
        <text>3',3',3'-c-tri-AMP + H2O = A[3'-5']pA[3'-5']pAp[3'] + H(+)</text>
        <dbReference type="Rhea" id="RHEA:72859"/>
        <dbReference type="ChEBI" id="CHEBI:15377"/>
        <dbReference type="ChEBI" id="CHEBI:15378"/>
        <dbReference type="ChEBI" id="CHEBI:192523"/>
        <dbReference type="ChEBI" id="CHEBI:192530"/>
    </reaction>
    <physiologicalReaction direction="left-to-right" evidence="3">
        <dbReference type="Rhea" id="RHEA:72860"/>
    </physiologicalReaction>
</comment>